<name>A0A5C3QEA4_9AGAR</name>
<keyword evidence="3" id="KW-1185">Reference proteome</keyword>
<accession>A0A5C3QEA4</accession>
<reference evidence="2 3" key="1">
    <citation type="journal article" date="2019" name="Nat. Ecol. Evol.">
        <title>Megaphylogeny resolves global patterns of mushroom evolution.</title>
        <authorList>
            <person name="Varga T."/>
            <person name="Krizsan K."/>
            <person name="Foldi C."/>
            <person name="Dima B."/>
            <person name="Sanchez-Garcia M."/>
            <person name="Sanchez-Ramirez S."/>
            <person name="Szollosi G.J."/>
            <person name="Szarkandi J.G."/>
            <person name="Papp V."/>
            <person name="Albert L."/>
            <person name="Andreopoulos W."/>
            <person name="Angelini C."/>
            <person name="Antonin V."/>
            <person name="Barry K.W."/>
            <person name="Bougher N.L."/>
            <person name="Buchanan P."/>
            <person name="Buyck B."/>
            <person name="Bense V."/>
            <person name="Catcheside P."/>
            <person name="Chovatia M."/>
            <person name="Cooper J."/>
            <person name="Damon W."/>
            <person name="Desjardin D."/>
            <person name="Finy P."/>
            <person name="Geml J."/>
            <person name="Haridas S."/>
            <person name="Hughes K."/>
            <person name="Justo A."/>
            <person name="Karasinski D."/>
            <person name="Kautmanova I."/>
            <person name="Kiss B."/>
            <person name="Kocsube S."/>
            <person name="Kotiranta H."/>
            <person name="LaButti K.M."/>
            <person name="Lechner B.E."/>
            <person name="Liimatainen K."/>
            <person name="Lipzen A."/>
            <person name="Lukacs Z."/>
            <person name="Mihaltcheva S."/>
            <person name="Morgado L.N."/>
            <person name="Niskanen T."/>
            <person name="Noordeloos M.E."/>
            <person name="Ohm R.A."/>
            <person name="Ortiz-Santana B."/>
            <person name="Ovrebo C."/>
            <person name="Racz N."/>
            <person name="Riley R."/>
            <person name="Savchenko A."/>
            <person name="Shiryaev A."/>
            <person name="Soop K."/>
            <person name="Spirin V."/>
            <person name="Szebenyi C."/>
            <person name="Tomsovsky M."/>
            <person name="Tulloss R.E."/>
            <person name="Uehling J."/>
            <person name="Grigoriev I.V."/>
            <person name="Vagvolgyi C."/>
            <person name="Papp T."/>
            <person name="Martin F.M."/>
            <person name="Miettinen O."/>
            <person name="Hibbett D.S."/>
            <person name="Nagy L.G."/>
        </authorList>
    </citation>
    <scope>NUCLEOTIDE SEQUENCE [LARGE SCALE GENOMIC DNA]</scope>
    <source>
        <strain evidence="2 3">CBS 309.79</strain>
    </source>
</reference>
<protein>
    <submittedName>
        <fullName evidence="2">Uncharacterized protein</fullName>
    </submittedName>
</protein>
<evidence type="ECO:0000313" key="2">
    <source>
        <dbReference type="EMBL" id="TFL00396.1"/>
    </source>
</evidence>
<evidence type="ECO:0000313" key="3">
    <source>
        <dbReference type="Proteomes" id="UP000305067"/>
    </source>
</evidence>
<gene>
    <name evidence="2" type="ORF">BDV98DRAFT_583617</name>
</gene>
<organism evidence="2 3">
    <name type="scientific">Pterulicium gracile</name>
    <dbReference type="NCBI Taxonomy" id="1884261"/>
    <lineage>
        <taxon>Eukaryota</taxon>
        <taxon>Fungi</taxon>
        <taxon>Dikarya</taxon>
        <taxon>Basidiomycota</taxon>
        <taxon>Agaricomycotina</taxon>
        <taxon>Agaricomycetes</taxon>
        <taxon>Agaricomycetidae</taxon>
        <taxon>Agaricales</taxon>
        <taxon>Pleurotineae</taxon>
        <taxon>Pterulaceae</taxon>
        <taxon>Pterulicium</taxon>
    </lineage>
</organism>
<evidence type="ECO:0000256" key="1">
    <source>
        <dbReference type="SAM" id="MobiDB-lite"/>
    </source>
</evidence>
<dbReference type="AlphaFoldDB" id="A0A5C3QEA4"/>
<dbReference type="Proteomes" id="UP000305067">
    <property type="component" value="Unassembled WGS sequence"/>
</dbReference>
<dbReference type="EMBL" id="ML178829">
    <property type="protein sequence ID" value="TFL00396.1"/>
    <property type="molecule type" value="Genomic_DNA"/>
</dbReference>
<feature type="compositionally biased region" description="Basic residues" evidence="1">
    <location>
        <begin position="269"/>
        <end position="282"/>
    </location>
</feature>
<proteinExistence type="predicted"/>
<feature type="region of interest" description="Disordered" evidence="1">
    <location>
        <begin position="1"/>
        <end position="44"/>
    </location>
</feature>
<sequence>MEPSAHHQAGAASAPHDLRKHAAVGSKHTQTSFNTRRRHVSDSTDDLGPLVISVLSETTNRRRAYHDQSQHQHVDFGSIHPIPLPLHRQYRWIFSGEAASADDYDPLNKPMLDLPVDLIPKSREKEKDYPKRIFGYALLRPRLLISTHRMKLPPLDSLKSGNHVLPIMNIREALSTKYGRHLAACTPVLDRICGVIGLYSNRTLPYFFGGMERNGHLLTRLREDLGLLDDAEPMWWYVFADFDVQEKMKPKLTYLESLELREEKFRDAGKRRKKGPKSKRAAGGKEKVLREGAVVKKRRAPASEPTSFRAEPVQT</sequence>
<feature type="compositionally biased region" description="Basic and acidic residues" evidence="1">
    <location>
        <begin position="283"/>
        <end position="294"/>
    </location>
</feature>
<feature type="region of interest" description="Disordered" evidence="1">
    <location>
        <begin position="266"/>
        <end position="315"/>
    </location>
</feature>